<dbReference type="InterPro" id="IPR010994">
    <property type="entry name" value="RuvA_2-like"/>
</dbReference>
<dbReference type="SUPFAM" id="SSF47781">
    <property type="entry name" value="RuvA domain 2-like"/>
    <property type="match status" value="1"/>
</dbReference>
<dbReference type="Pfam" id="PF12836">
    <property type="entry name" value="HHH_3"/>
    <property type="match status" value="1"/>
</dbReference>
<proteinExistence type="predicted"/>
<reference evidence="2 3" key="1">
    <citation type="submission" date="2020-04" db="EMBL/GenBank/DDBJ databases">
        <title>Usitatibacter rugosus gen. nov., sp. nov. and Usitatibacter palustris sp. nov., novel members of Usitatibacteraceae fam. nov. within the order Nitrosomonadales isolated from soil.</title>
        <authorList>
            <person name="Huber K.J."/>
            <person name="Neumann-Schaal M."/>
            <person name="Geppert A."/>
            <person name="Luckner M."/>
            <person name="Wanner G."/>
            <person name="Overmann J."/>
        </authorList>
    </citation>
    <scope>NUCLEOTIDE SEQUENCE [LARGE SCALE GENOMIC DNA]</scope>
    <source>
        <strain evidence="2 3">Swamp67</strain>
    </source>
</reference>
<dbReference type="KEGG" id="upl:DSM104440_01240"/>
<evidence type="ECO:0008006" key="4">
    <source>
        <dbReference type="Google" id="ProtNLM"/>
    </source>
</evidence>
<dbReference type="Gene3D" id="1.10.150.320">
    <property type="entry name" value="Photosystem II 12 kDa extrinsic protein"/>
    <property type="match status" value="1"/>
</dbReference>
<organism evidence="2 3">
    <name type="scientific">Usitatibacter palustris</name>
    <dbReference type="NCBI Taxonomy" id="2732487"/>
    <lineage>
        <taxon>Bacteria</taxon>
        <taxon>Pseudomonadati</taxon>
        <taxon>Pseudomonadota</taxon>
        <taxon>Betaproteobacteria</taxon>
        <taxon>Nitrosomonadales</taxon>
        <taxon>Usitatibacteraceae</taxon>
        <taxon>Usitatibacter</taxon>
    </lineage>
</organism>
<evidence type="ECO:0000313" key="3">
    <source>
        <dbReference type="Proteomes" id="UP000503096"/>
    </source>
</evidence>
<evidence type="ECO:0000313" key="2">
    <source>
        <dbReference type="EMBL" id="QJR14444.1"/>
    </source>
</evidence>
<sequence>MKKLLVAAAITLASLVVPIASYAQDAKKPAPAATAPAAALMDINSASAKELATLPGIGEARATAIVKGRPYKGKNELADKKIIPESVYEGIKDKIIAKQK</sequence>
<evidence type="ECO:0000256" key="1">
    <source>
        <dbReference type="SAM" id="SignalP"/>
    </source>
</evidence>
<dbReference type="Proteomes" id="UP000503096">
    <property type="component" value="Chromosome"/>
</dbReference>
<name>A0A6M4H7U6_9PROT</name>
<dbReference type="InParanoid" id="A0A6M4H7U6"/>
<keyword evidence="1" id="KW-0732">Signal</keyword>
<feature type="signal peptide" evidence="1">
    <location>
        <begin position="1"/>
        <end position="23"/>
    </location>
</feature>
<dbReference type="EMBL" id="CP053073">
    <property type="protein sequence ID" value="QJR14444.1"/>
    <property type="molecule type" value="Genomic_DNA"/>
</dbReference>
<keyword evidence="3" id="KW-1185">Reference proteome</keyword>
<accession>A0A6M4H7U6</accession>
<dbReference type="AlphaFoldDB" id="A0A6M4H7U6"/>
<dbReference type="RefSeq" id="WP_171161196.1">
    <property type="nucleotide sequence ID" value="NZ_CP053073.1"/>
</dbReference>
<gene>
    <name evidence="2" type="ORF">DSM104440_01240</name>
</gene>
<protein>
    <recommendedName>
        <fullName evidence="4">Helix-hairpin-helix motif-containing protein</fullName>
    </recommendedName>
</protein>
<feature type="chain" id="PRO_5026887605" description="Helix-hairpin-helix motif-containing protein" evidence="1">
    <location>
        <begin position="24"/>
        <end position="100"/>
    </location>
</feature>